<dbReference type="Proteomes" id="UP001500791">
    <property type="component" value="Unassembled WGS sequence"/>
</dbReference>
<protein>
    <recommendedName>
        <fullName evidence="1">TonB C-terminal domain-containing protein</fullName>
    </recommendedName>
</protein>
<evidence type="ECO:0000313" key="3">
    <source>
        <dbReference type="Proteomes" id="UP001500791"/>
    </source>
</evidence>
<dbReference type="EMBL" id="BAAAEJ010000009">
    <property type="protein sequence ID" value="GAA0398863.1"/>
    <property type="molecule type" value="Genomic_DNA"/>
</dbReference>
<reference evidence="2 3" key="1">
    <citation type="journal article" date="2019" name="Int. J. Syst. Evol. Microbiol.">
        <title>The Global Catalogue of Microorganisms (GCM) 10K type strain sequencing project: providing services to taxonomists for standard genome sequencing and annotation.</title>
        <authorList>
            <consortium name="The Broad Institute Genomics Platform"/>
            <consortium name="The Broad Institute Genome Sequencing Center for Infectious Disease"/>
            <person name="Wu L."/>
            <person name="Ma J."/>
        </authorList>
    </citation>
    <scope>NUCLEOTIDE SEQUENCE [LARGE SCALE GENOMIC DNA]</scope>
    <source>
        <strain evidence="2 3">JCM 13476</strain>
    </source>
</reference>
<dbReference type="Pfam" id="PF03544">
    <property type="entry name" value="TonB_C"/>
    <property type="match status" value="1"/>
</dbReference>
<sequence length="267" mass="28372">MIISLGLALMTTGVEPAALGTEPPAIVATVESLPKPVVITNPSWKILPEATEADYPHLAAHLGIAGHVVVECKVSPEGVPDCETVSAVPEGLGFEDTAIAVAERGRLHPRTVDGAAVESQIRLSLPFYPSDNDTRPATEWNGPAPTNANLIAGLVAAQAWGPTLAASDQAVWGLNQLSPDRAQVVQQWISEMYIGSTNAKLLGRAFAMVLAKRGHATMPAEPPQDWAEWSSDLSLAVNNLYSYEANYGPLKQRYCARYDCGPAPAAR</sequence>
<evidence type="ECO:0000313" key="2">
    <source>
        <dbReference type="EMBL" id="GAA0398863.1"/>
    </source>
</evidence>
<dbReference type="SUPFAM" id="SSF74653">
    <property type="entry name" value="TolA/TonB C-terminal domain"/>
    <property type="match status" value="1"/>
</dbReference>
<evidence type="ECO:0000259" key="1">
    <source>
        <dbReference type="PROSITE" id="PS52015"/>
    </source>
</evidence>
<name>A0ABN0YLB3_9CAUL</name>
<dbReference type="Gene3D" id="3.30.1150.10">
    <property type="match status" value="1"/>
</dbReference>
<gene>
    <name evidence="2" type="ORF">GCM10009093_26780</name>
</gene>
<dbReference type="RefSeq" id="WP_167178180.1">
    <property type="nucleotide sequence ID" value="NZ_BAAAEJ010000009.1"/>
</dbReference>
<dbReference type="InterPro" id="IPR037682">
    <property type="entry name" value="TonB_C"/>
</dbReference>
<keyword evidence="3" id="KW-1185">Reference proteome</keyword>
<organism evidence="2 3">
    <name type="scientific">Brevundimonas terrae</name>
    <dbReference type="NCBI Taxonomy" id="363631"/>
    <lineage>
        <taxon>Bacteria</taxon>
        <taxon>Pseudomonadati</taxon>
        <taxon>Pseudomonadota</taxon>
        <taxon>Alphaproteobacteria</taxon>
        <taxon>Caulobacterales</taxon>
        <taxon>Caulobacteraceae</taxon>
        <taxon>Brevundimonas</taxon>
    </lineage>
</organism>
<feature type="domain" description="TonB C-terminal" evidence="1">
    <location>
        <begin position="40"/>
        <end position="136"/>
    </location>
</feature>
<comment type="caution">
    <text evidence="2">The sequence shown here is derived from an EMBL/GenBank/DDBJ whole genome shotgun (WGS) entry which is preliminary data.</text>
</comment>
<dbReference type="PROSITE" id="PS52015">
    <property type="entry name" value="TONB_CTD"/>
    <property type="match status" value="1"/>
</dbReference>
<accession>A0ABN0YLB3</accession>
<proteinExistence type="predicted"/>